<name>A0A7X6DTD0_9BACT</name>
<evidence type="ECO:0000313" key="3">
    <source>
        <dbReference type="Proteomes" id="UP000534783"/>
    </source>
</evidence>
<keyword evidence="3" id="KW-1185">Reference proteome</keyword>
<reference evidence="2 3" key="1">
    <citation type="journal article" date="2020" name="Nature">
        <title>Bacterial chemolithoautotrophy via manganese oxidation.</title>
        <authorList>
            <person name="Yu H."/>
            <person name="Leadbetter J.R."/>
        </authorList>
    </citation>
    <scope>NUCLEOTIDE SEQUENCE [LARGE SCALE GENOMIC DNA]</scope>
    <source>
        <strain evidence="2 3">Mn-1</strain>
    </source>
</reference>
<dbReference type="Proteomes" id="UP000534783">
    <property type="component" value="Unassembled WGS sequence"/>
</dbReference>
<dbReference type="RefSeq" id="WP_168062920.1">
    <property type="nucleotide sequence ID" value="NZ_VTOW01000004.1"/>
</dbReference>
<evidence type="ECO:0000313" key="2">
    <source>
        <dbReference type="EMBL" id="NKE72989.1"/>
    </source>
</evidence>
<keyword evidence="1" id="KW-1133">Transmembrane helix</keyword>
<comment type="caution">
    <text evidence="2">The sequence shown here is derived from an EMBL/GenBank/DDBJ whole genome shotgun (WGS) entry which is preliminary data.</text>
</comment>
<dbReference type="EMBL" id="VTOW01000004">
    <property type="protein sequence ID" value="NKE72989.1"/>
    <property type="molecule type" value="Genomic_DNA"/>
</dbReference>
<dbReference type="AlphaFoldDB" id="A0A7X6DTD0"/>
<protein>
    <submittedName>
        <fullName evidence="2">Uncharacterized protein</fullName>
    </submittedName>
</protein>
<keyword evidence="1" id="KW-0812">Transmembrane</keyword>
<feature type="transmembrane region" description="Helical" evidence="1">
    <location>
        <begin position="93"/>
        <end position="112"/>
    </location>
</feature>
<organism evidence="2 3">
    <name type="scientific">Candidatus Manganitrophus noduliformans</name>
    <dbReference type="NCBI Taxonomy" id="2606439"/>
    <lineage>
        <taxon>Bacteria</taxon>
        <taxon>Pseudomonadati</taxon>
        <taxon>Nitrospirota</taxon>
        <taxon>Nitrospiria</taxon>
        <taxon>Candidatus Troglogloeales</taxon>
        <taxon>Candidatus Manganitrophaceae</taxon>
        <taxon>Candidatus Manganitrophus</taxon>
    </lineage>
</organism>
<feature type="transmembrane region" description="Helical" evidence="1">
    <location>
        <begin position="68"/>
        <end position="87"/>
    </location>
</feature>
<evidence type="ECO:0000256" key="1">
    <source>
        <dbReference type="SAM" id="Phobius"/>
    </source>
</evidence>
<proteinExistence type="predicted"/>
<keyword evidence="1" id="KW-0472">Membrane</keyword>
<gene>
    <name evidence="2" type="ORF">MNODULE_19735</name>
</gene>
<sequence length="173" mass="19869">MAKEYFVISHWSTLIENFNVAPTKFYEQVEMEIRKREIPEIHLATSEMKEGGIFSTKRLYFTVERKRYCLDICGAPFGTGFFVSSWLSFSLTFLQSILLPFSVIPILGKILAPAIGDITLYQQDTTRMFQQSVHNAVLDVIDGITKTQGLKALSEGERKPVMSEFYQPRSLRR</sequence>
<accession>A0A7X6DTD0</accession>